<evidence type="ECO:0000313" key="2">
    <source>
        <dbReference type="EMBL" id="ABF72008.1"/>
    </source>
</evidence>
<proteinExistence type="predicted"/>
<name>Q1ENW8_MUSAC</name>
<feature type="region of interest" description="Disordered" evidence="1">
    <location>
        <begin position="1"/>
        <end position="23"/>
    </location>
</feature>
<reference evidence="2" key="1">
    <citation type="submission" date="2006-05" db="EMBL/GenBank/DDBJ databases">
        <authorList>
            <person name="Ciampi A.Y."/>
            <person name="Santos C.M.R."/>
            <person name="da Silva F.R."/>
            <person name="Pappas G.J. Jr"/>
            <person name="Ronning C.M."/>
            <person name="Cheung F."/>
            <person name="Haas B.J."/>
            <person name="Piffanelli P."/>
            <person name="Town C.D."/>
            <person name="Miller R.N.G."/>
            <person name="Souza M.T. Jr."/>
        </authorList>
    </citation>
    <scope>NUCLEOTIDE SEQUENCE</scope>
</reference>
<dbReference type="EMBL" id="AC186954">
    <property type="protein sequence ID" value="ABF72008.1"/>
    <property type="molecule type" value="Genomic_DNA"/>
</dbReference>
<organism evidence="2">
    <name type="scientific">Musa acuminata</name>
    <name type="common">Banana</name>
    <name type="synonym">Musa cavendishii</name>
    <dbReference type="NCBI Taxonomy" id="4641"/>
    <lineage>
        <taxon>Eukaryota</taxon>
        <taxon>Viridiplantae</taxon>
        <taxon>Streptophyta</taxon>
        <taxon>Embryophyta</taxon>
        <taxon>Tracheophyta</taxon>
        <taxon>Spermatophyta</taxon>
        <taxon>Magnoliopsida</taxon>
        <taxon>Liliopsida</taxon>
        <taxon>Zingiberales</taxon>
        <taxon>Musaceae</taxon>
        <taxon>Musa</taxon>
    </lineage>
</organism>
<gene>
    <name evidence="2" type="ORF">MA4_111B14.52</name>
</gene>
<sequence>MSSGIIVQPEGRKVGGEDSASQRRQCSNLLRNATGLGKIALHRGGGARISSGMPSASRTIAAIARYAVWNNNTTGGEGKIAVLHRGGGAWISFGMPLALHTTDATVGFAIQNDSAVGGEKFM</sequence>
<protein>
    <submittedName>
        <fullName evidence="2">Uncharacterized protein</fullName>
    </submittedName>
</protein>
<accession>Q1ENW8</accession>
<evidence type="ECO:0000256" key="1">
    <source>
        <dbReference type="SAM" id="MobiDB-lite"/>
    </source>
</evidence>
<dbReference type="AlphaFoldDB" id="Q1ENW8"/>